<evidence type="ECO:0000256" key="2">
    <source>
        <dbReference type="SAM" id="MobiDB-lite"/>
    </source>
</evidence>
<dbReference type="Pfam" id="PF00168">
    <property type="entry name" value="C2"/>
    <property type="match status" value="2"/>
</dbReference>
<reference evidence="5 6" key="1">
    <citation type="submission" date="2024-09" db="EMBL/GenBank/DDBJ databases">
        <title>A chromosome-level genome assembly of Gray's grenadier anchovy, Coilia grayii.</title>
        <authorList>
            <person name="Fu Z."/>
        </authorList>
    </citation>
    <scope>NUCLEOTIDE SEQUENCE [LARGE SCALE GENOMIC DNA]</scope>
    <source>
        <strain evidence="5">G4</strain>
        <tissue evidence="5">Muscle</tissue>
    </source>
</reference>
<feature type="transmembrane region" description="Helical" evidence="3">
    <location>
        <begin position="75"/>
        <end position="96"/>
    </location>
</feature>
<feature type="compositionally biased region" description="Polar residues" evidence="2">
    <location>
        <begin position="284"/>
        <end position="304"/>
    </location>
</feature>
<evidence type="ECO:0000256" key="3">
    <source>
        <dbReference type="SAM" id="Phobius"/>
    </source>
</evidence>
<dbReference type="SUPFAM" id="SSF49562">
    <property type="entry name" value="C2 domain (Calcium/lipid-binding domain, CaLB)"/>
    <property type="match status" value="2"/>
</dbReference>
<dbReference type="PROSITE" id="PS50004">
    <property type="entry name" value="C2"/>
    <property type="match status" value="1"/>
</dbReference>
<feature type="domain" description="C2" evidence="4">
    <location>
        <begin position="501"/>
        <end position="636"/>
    </location>
</feature>
<gene>
    <name evidence="5" type="ORF">ACEWY4_015725</name>
</gene>
<comment type="caution">
    <text evidence="5">The sequence shown here is derived from an EMBL/GenBank/DDBJ whole genome shotgun (WGS) entry which is preliminary data.</text>
</comment>
<evidence type="ECO:0000256" key="1">
    <source>
        <dbReference type="ARBA" id="ARBA00006996"/>
    </source>
</evidence>
<dbReference type="InterPro" id="IPR000008">
    <property type="entry name" value="C2_dom"/>
</dbReference>
<feature type="region of interest" description="Disordered" evidence="2">
    <location>
        <begin position="241"/>
        <end position="261"/>
    </location>
</feature>
<feature type="transmembrane region" description="Helical" evidence="3">
    <location>
        <begin position="12"/>
        <end position="37"/>
    </location>
</feature>
<proteinExistence type="inferred from homology"/>
<feature type="compositionally biased region" description="Low complexity" evidence="2">
    <location>
        <begin position="186"/>
        <end position="195"/>
    </location>
</feature>
<organism evidence="5 6">
    <name type="scientific">Coilia grayii</name>
    <name type="common">Gray's grenadier anchovy</name>
    <dbReference type="NCBI Taxonomy" id="363190"/>
    <lineage>
        <taxon>Eukaryota</taxon>
        <taxon>Metazoa</taxon>
        <taxon>Chordata</taxon>
        <taxon>Craniata</taxon>
        <taxon>Vertebrata</taxon>
        <taxon>Euteleostomi</taxon>
        <taxon>Actinopterygii</taxon>
        <taxon>Neopterygii</taxon>
        <taxon>Teleostei</taxon>
        <taxon>Clupei</taxon>
        <taxon>Clupeiformes</taxon>
        <taxon>Clupeoidei</taxon>
        <taxon>Engraulidae</taxon>
        <taxon>Coilinae</taxon>
        <taxon>Coilia</taxon>
    </lineage>
</organism>
<feature type="region of interest" description="Disordered" evidence="2">
    <location>
        <begin position="176"/>
        <end position="227"/>
    </location>
</feature>
<comment type="similarity">
    <text evidence="1">Belongs to the synaptotagmin family.</text>
</comment>
<keyword evidence="3" id="KW-1133">Transmembrane helix</keyword>
<name>A0ABD1JNT7_9TELE</name>
<feature type="region of interest" description="Disordered" evidence="2">
    <location>
        <begin position="276"/>
        <end position="309"/>
    </location>
</feature>
<dbReference type="Gene3D" id="2.60.40.150">
    <property type="entry name" value="C2 domain"/>
    <property type="match status" value="2"/>
</dbReference>
<feature type="transmembrane region" description="Helical" evidence="3">
    <location>
        <begin position="43"/>
        <end position="68"/>
    </location>
</feature>
<keyword evidence="3" id="KW-0472">Membrane</keyword>
<feature type="compositionally biased region" description="Low complexity" evidence="2">
    <location>
        <begin position="217"/>
        <end position="227"/>
    </location>
</feature>
<dbReference type="PANTHER" id="PTHR10024">
    <property type="entry name" value="SYNAPTOTAGMIN"/>
    <property type="match status" value="1"/>
</dbReference>
<dbReference type="PANTHER" id="PTHR10024:SF351">
    <property type="entry name" value="SYNAPTOTAGMIN-4-LIKE"/>
    <property type="match status" value="1"/>
</dbReference>
<keyword evidence="3" id="KW-0812">Transmembrane</keyword>
<evidence type="ECO:0000259" key="4">
    <source>
        <dbReference type="PROSITE" id="PS50004"/>
    </source>
</evidence>
<keyword evidence="6" id="KW-1185">Reference proteome</keyword>
<dbReference type="Proteomes" id="UP001591681">
    <property type="component" value="Unassembled WGS sequence"/>
</dbReference>
<dbReference type="InterPro" id="IPR035892">
    <property type="entry name" value="C2_domain_sf"/>
</dbReference>
<accession>A0ABD1JNT7</accession>
<dbReference type="SMART" id="SM00239">
    <property type="entry name" value="C2"/>
    <property type="match status" value="2"/>
</dbReference>
<evidence type="ECO:0000313" key="5">
    <source>
        <dbReference type="EMBL" id="KAL2088826.1"/>
    </source>
</evidence>
<protein>
    <recommendedName>
        <fullName evidence="4">C2 domain-containing protein</fullName>
    </recommendedName>
</protein>
<dbReference type="AlphaFoldDB" id="A0ABD1JNT7"/>
<sequence length="645" mass="69381">MCAKSYCTCVKNVYLCVCMFMSMCVCVCACAHVYVCVCTCLCVFVYVCTCVCVCLCMCVCVYMCVCVFVYVCTCVYVCVCVCLCMCVYVCMCVIAHLQILLAVGSAVLCFLLLLGCFLCWRRRKSRLLGDKEAALSFPPVTSDPTLVASATPWPSIGLLPVRQQYEELEGDVMEFPCTSPSPSPSPSTTSASPPSEDGLSVLGLAPRPRSSSDLRESSFSSLSSSPARAPCFPLRRLSSPAAPCSPLRSPTSSSSASHGRASLPCIPKLGLVSRTKRALERRSSASNDGTAASSVPNSGESSRLTCPPPAISLSTSPQLTYGSGSISSSASGSSASGPVLVRSGSLTSKPAPLLHFTLLFSPSSGMLSVTVLGISGAPRRMGGVFVRASLPPLYPTAIQASARRRSLSPEFQSQSFQLEVGDMEVLRATTLKLAACCRDFSGLRETVLGELELPCAELDWEPDTTITCTRQTELVKRRLKKSVSSQESLGGRRMSVCGPRVLGQLFVLLQYQTVAHRIKVMVRKAENLAKLTRMPGAPDHYVVINLRQGGKVIATKETKGAAGHNAVWNAPFLFDLPSGDITKLPLVLEFIVMQGRLYTKSSMLGRVLIGYEGPESGQVHWKEMCARGQVETARWHTLQPETLVE</sequence>
<feature type="transmembrane region" description="Helical" evidence="3">
    <location>
        <begin position="102"/>
        <end position="120"/>
    </location>
</feature>
<dbReference type="EMBL" id="JBHFQA010000013">
    <property type="protein sequence ID" value="KAL2088826.1"/>
    <property type="molecule type" value="Genomic_DNA"/>
</dbReference>
<feature type="compositionally biased region" description="Low complexity" evidence="2">
    <location>
        <begin position="245"/>
        <end position="261"/>
    </location>
</feature>
<evidence type="ECO:0000313" key="6">
    <source>
        <dbReference type="Proteomes" id="UP001591681"/>
    </source>
</evidence>